<organism evidence="2 3">
    <name type="scientific">Eubacterium ruminantium</name>
    <dbReference type="NCBI Taxonomy" id="42322"/>
    <lineage>
        <taxon>Bacteria</taxon>
        <taxon>Bacillati</taxon>
        <taxon>Bacillota</taxon>
        <taxon>Clostridia</taxon>
        <taxon>Eubacteriales</taxon>
        <taxon>Eubacteriaceae</taxon>
        <taxon>Eubacterium</taxon>
    </lineage>
</organism>
<protein>
    <recommendedName>
        <fullName evidence="4">DUF2798 domain-containing protein</fullName>
    </recommendedName>
</protein>
<gene>
    <name evidence="2" type="ORF">SAMN02745110_00177</name>
</gene>
<feature type="transmembrane region" description="Helical" evidence="1">
    <location>
        <begin position="118"/>
        <end position="142"/>
    </location>
</feature>
<sequence length="166" mass="18239">MDVVMKKIGISMGIYMSLIMSFFLALTGMGASGHFNIPGFIVSFLVSFMISLVISFLVPMGKVNKSLEMKHNLRPGALKTRGIEALVSNLIYTPILTLCMVTLAYFKAKNASGNGEGIPFIPAFLKSLGLCFIVGYILIFIFQDLIMKHLFKKYKINPGTGTKQGE</sequence>
<reference evidence="2 3" key="1">
    <citation type="submission" date="2017-02" db="EMBL/GenBank/DDBJ databases">
        <authorList>
            <person name="Peterson S.W."/>
        </authorList>
    </citation>
    <scope>NUCLEOTIDE SEQUENCE [LARGE SCALE GENOMIC DNA]</scope>
    <source>
        <strain evidence="2 3">ATCC 17233</strain>
    </source>
</reference>
<feature type="transmembrane region" description="Helical" evidence="1">
    <location>
        <begin position="37"/>
        <end position="61"/>
    </location>
</feature>
<evidence type="ECO:0008006" key="4">
    <source>
        <dbReference type="Google" id="ProtNLM"/>
    </source>
</evidence>
<keyword evidence="1" id="KW-0812">Transmembrane</keyword>
<dbReference type="AlphaFoldDB" id="A0A1T4K5M0"/>
<dbReference type="OrthoDB" id="1820952at2"/>
<feature type="transmembrane region" description="Helical" evidence="1">
    <location>
        <begin position="82"/>
        <end position="106"/>
    </location>
</feature>
<feature type="transmembrane region" description="Helical" evidence="1">
    <location>
        <begin position="12"/>
        <end position="31"/>
    </location>
</feature>
<dbReference type="Proteomes" id="UP000189857">
    <property type="component" value="Unassembled WGS sequence"/>
</dbReference>
<evidence type="ECO:0000313" key="3">
    <source>
        <dbReference type="Proteomes" id="UP000189857"/>
    </source>
</evidence>
<dbReference type="RefSeq" id="WP_078785857.1">
    <property type="nucleotide sequence ID" value="NZ_FMTO01000002.1"/>
</dbReference>
<evidence type="ECO:0000256" key="1">
    <source>
        <dbReference type="SAM" id="Phobius"/>
    </source>
</evidence>
<proteinExistence type="predicted"/>
<dbReference type="EMBL" id="FUXA01000003">
    <property type="protein sequence ID" value="SJZ37706.1"/>
    <property type="molecule type" value="Genomic_DNA"/>
</dbReference>
<name>A0A1T4K5M0_9FIRM</name>
<accession>A0A1T4K5M0</accession>
<keyword evidence="1" id="KW-0472">Membrane</keyword>
<evidence type="ECO:0000313" key="2">
    <source>
        <dbReference type="EMBL" id="SJZ37706.1"/>
    </source>
</evidence>
<keyword evidence="3" id="KW-1185">Reference proteome</keyword>
<keyword evidence="1" id="KW-1133">Transmembrane helix</keyword>